<reference evidence="1 2" key="1">
    <citation type="submission" date="2022-06" db="EMBL/GenBank/DDBJ databases">
        <title>Genomic Encyclopedia of Archaeal and Bacterial Type Strains, Phase II (KMG-II): from individual species to whole genera.</title>
        <authorList>
            <person name="Goeker M."/>
        </authorList>
    </citation>
    <scope>NUCLEOTIDE SEQUENCE [LARGE SCALE GENOMIC DNA]</scope>
    <source>
        <strain evidence="1 2">DSM 44255</strain>
    </source>
</reference>
<accession>A0ABT1I9J5</accession>
<organism evidence="1 2">
    <name type="scientific">Actinokineospora diospyrosa</name>
    <dbReference type="NCBI Taxonomy" id="103728"/>
    <lineage>
        <taxon>Bacteria</taxon>
        <taxon>Bacillati</taxon>
        <taxon>Actinomycetota</taxon>
        <taxon>Actinomycetes</taxon>
        <taxon>Pseudonocardiales</taxon>
        <taxon>Pseudonocardiaceae</taxon>
        <taxon>Actinokineospora</taxon>
    </lineage>
</organism>
<dbReference type="EMBL" id="JAMTCO010000004">
    <property type="protein sequence ID" value="MCP2269308.1"/>
    <property type="molecule type" value="Genomic_DNA"/>
</dbReference>
<evidence type="ECO:0000313" key="1">
    <source>
        <dbReference type="EMBL" id="MCP2269308.1"/>
    </source>
</evidence>
<name>A0ABT1I9J5_9PSEU</name>
<dbReference type="Gene3D" id="2.40.10.120">
    <property type="match status" value="1"/>
</dbReference>
<evidence type="ECO:0000313" key="2">
    <source>
        <dbReference type="Proteomes" id="UP001205185"/>
    </source>
</evidence>
<dbReference type="RefSeq" id="WP_253886313.1">
    <property type="nucleotide sequence ID" value="NZ_BAAAVB010000004.1"/>
</dbReference>
<dbReference type="SUPFAM" id="SSF50494">
    <property type="entry name" value="Trypsin-like serine proteases"/>
    <property type="match status" value="1"/>
</dbReference>
<keyword evidence="2" id="KW-1185">Reference proteome</keyword>
<dbReference type="Proteomes" id="UP001205185">
    <property type="component" value="Unassembled WGS sequence"/>
</dbReference>
<dbReference type="InterPro" id="IPR009003">
    <property type="entry name" value="Peptidase_S1_PA"/>
</dbReference>
<protein>
    <submittedName>
        <fullName evidence="1">Trypsin-like peptidase domain-containing protein</fullName>
    </submittedName>
</protein>
<sequence>MPTLRRGMRVQRQGINAQCSVGPFFQGTDATYFLTVQHGVTGPGNNRVVEACFDGFAYTRVGTYITGIQDEAVDWAIVKIDPGITVDAAVPVGQTAAKFASVAAQKKLTAVGYNYQQGGPALFESADFTHGDLNGRVDNSPTFRQQYQCRTTGERRANSGDSGSAVFDQVGKLIGMEWAIEWDGTRDRHLFYAQPIITVAVSLIGRLWDLEVNHPDHPDWPLAKPISQQLGSDKARVKQTDPLVAFTLSLIH</sequence>
<comment type="caution">
    <text evidence="1">The sequence shown here is derived from an EMBL/GenBank/DDBJ whole genome shotgun (WGS) entry which is preliminary data.</text>
</comment>
<dbReference type="Pfam" id="PF13365">
    <property type="entry name" value="Trypsin_2"/>
    <property type="match status" value="1"/>
</dbReference>
<gene>
    <name evidence="1" type="ORF">LV75_001796</name>
</gene>
<proteinExistence type="predicted"/>